<dbReference type="PANTHER" id="PTHR42878">
    <property type="entry name" value="TWO-COMPONENT HISTIDINE KINASE"/>
    <property type="match status" value="1"/>
</dbReference>
<comment type="caution">
    <text evidence="15">The sequence shown here is derived from an EMBL/GenBank/DDBJ whole genome shotgun (WGS) entry which is preliminary data.</text>
</comment>
<dbReference type="PROSITE" id="PS50109">
    <property type="entry name" value="HIS_KIN"/>
    <property type="match status" value="1"/>
</dbReference>
<keyword evidence="16" id="KW-1185">Reference proteome</keyword>
<evidence type="ECO:0000259" key="14">
    <source>
        <dbReference type="PROSITE" id="PS50112"/>
    </source>
</evidence>
<evidence type="ECO:0000256" key="10">
    <source>
        <dbReference type="ARBA" id="ARBA00023012"/>
    </source>
</evidence>
<feature type="domain" description="Histidine kinase" evidence="13">
    <location>
        <begin position="277"/>
        <end position="485"/>
    </location>
</feature>
<dbReference type="SUPFAM" id="SSF55874">
    <property type="entry name" value="ATPase domain of HSP90 chaperone/DNA topoisomerase II/histidine kinase"/>
    <property type="match status" value="1"/>
</dbReference>
<dbReference type="PANTHER" id="PTHR42878:SF7">
    <property type="entry name" value="SENSOR HISTIDINE KINASE GLRK"/>
    <property type="match status" value="1"/>
</dbReference>
<dbReference type="EC" id="2.7.13.3" evidence="3"/>
<dbReference type="InterPro" id="IPR005467">
    <property type="entry name" value="His_kinase_dom"/>
</dbReference>
<feature type="domain" description="PAS" evidence="14">
    <location>
        <begin position="25"/>
        <end position="95"/>
    </location>
</feature>
<dbReference type="EMBL" id="VTAW01000030">
    <property type="protein sequence ID" value="TYT60758.1"/>
    <property type="molecule type" value="Genomic_DNA"/>
</dbReference>
<evidence type="ECO:0000256" key="7">
    <source>
        <dbReference type="ARBA" id="ARBA00022777"/>
    </source>
</evidence>
<sequence length="492" mass="55275">MSRGSESTDADDDRSLESPGLPFDENEFFRQLVANTSEGLLTIDAESTIVFANPAIEEILGYSPDELIGHSKMTLIPPRLRDAHQAGLEKYLRTDEKHIDWDGIELPALHKDGHEVPVLISLREHRFDGERLFTGLFRDLTEQKYREHRFEAVFNNTHQFTGLLELDGTLIEVNETALSFADVDREEVVGEPIWETFWFQSSEDARETARRAVECARSGEFFREEVRIRGAERTAVIDFSVRPVTDHQNDIQLLIPEGRDITDLKMREQHLKILHRVLRHNLRNDLNVIGGFAETLEKSLEDDRRGAYAADIVSTTQKLIETSETAKKLAETTLGDDHSQRPVDLRRLLADVTTELRKEYPASTITVVDPKEESPIPIADCRLRTVLYELVENAIVHTNGRESVVEIVVGSTDESVEVDIVDDGPGIPETERTGIFNEEPVTQIDHGSGLGLWLAGLIVDDYGGSLTYESRSPGGCVTVSLPRGLEEEDADP</sequence>
<dbReference type="CDD" id="cd00130">
    <property type="entry name" value="PAS"/>
    <property type="match status" value="2"/>
</dbReference>
<name>A0A5D5AG14_9EURY</name>
<dbReference type="SMART" id="SM00091">
    <property type="entry name" value="PAS"/>
    <property type="match status" value="2"/>
</dbReference>
<keyword evidence="5" id="KW-0812">Transmembrane</keyword>
<dbReference type="InterPro" id="IPR000014">
    <property type="entry name" value="PAS"/>
</dbReference>
<dbReference type="Gene3D" id="3.30.565.10">
    <property type="entry name" value="Histidine kinase-like ATPase, C-terminal domain"/>
    <property type="match status" value="1"/>
</dbReference>
<accession>A0A5D5AG14</accession>
<organism evidence="15 16">
    <name type="scientific">Natrialba swarupiae</name>
    <dbReference type="NCBI Taxonomy" id="2448032"/>
    <lineage>
        <taxon>Archaea</taxon>
        <taxon>Methanobacteriati</taxon>
        <taxon>Methanobacteriota</taxon>
        <taxon>Stenosarchaea group</taxon>
        <taxon>Halobacteria</taxon>
        <taxon>Halobacteriales</taxon>
        <taxon>Natrialbaceae</taxon>
        <taxon>Natrialba</taxon>
    </lineage>
</organism>
<feature type="region of interest" description="Disordered" evidence="12">
    <location>
        <begin position="1"/>
        <end position="22"/>
    </location>
</feature>
<keyword evidence="9" id="KW-1133">Transmembrane helix</keyword>
<dbReference type="InterPro" id="IPR004358">
    <property type="entry name" value="Sig_transdc_His_kin-like_C"/>
</dbReference>
<evidence type="ECO:0000256" key="2">
    <source>
        <dbReference type="ARBA" id="ARBA00004141"/>
    </source>
</evidence>
<evidence type="ECO:0000256" key="6">
    <source>
        <dbReference type="ARBA" id="ARBA00022741"/>
    </source>
</evidence>
<dbReference type="PROSITE" id="PS50112">
    <property type="entry name" value="PAS"/>
    <property type="match status" value="2"/>
</dbReference>
<dbReference type="Pfam" id="PF02518">
    <property type="entry name" value="HATPase_c"/>
    <property type="match status" value="1"/>
</dbReference>
<dbReference type="CDD" id="cd00075">
    <property type="entry name" value="HATPase"/>
    <property type="match status" value="1"/>
</dbReference>
<keyword evidence="11" id="KW-0472">Membrane</keyword>
<evidence type="ECO:0000256" key="3">
    <source>
        <dbReference type="ARBA" id="ARBA00012438"/>
    </source>
</evidence>
<dbReference type="PRINTS" id="PR00344">
    <property type="entry name" value="BCTRLSENSOR"/>
</dbReference>
<dbReference type="GO" id="GO:0004673">
    <property type="term" value="F:protein histidine kinase activity"/>
    <property type="evidence" value="ECO:0007669"/>
    <property type="project" value="UniProtKB-EC"/>
</dbReference>
<evidence type="ECO:0000256" key="4">
    <source>
        <dbReference type="ARBA" id="ARBA00022679"/>
    </source>
</evidence>
<comment type="catalytic activity">
    <reaction evidence="1">
        <text>ATP + protein L-histidine = ADP + protein N-phospho-L-histidine.</text>
        <dbReference type="EC" id="2.7.13.3"/>
    </reaction>
</comment>
<dbReference type="Gene3D" id="3.30.450.20">
    <property type="entry name" value="PAS domain"/>
    <property type="match status" value="2"/>
</dbReference>
<dbReference type="SUPFAM" id="SSF55785">
    <property type="entry name" value="PYP-like sensor domain (PAS domain)"/>
    <property type="match status" value="2"/>
</dbReference>
<dbReference type="InterPro" id="IPR035965">
    <property type="entry name" value="PAS-like_dom_sf"/>
</dbReference>
<dbReference type="Pfam" id="PF13426">
    <property type="entry name" value="PAS_9"/>
    <property type="match status" value="1"/>
</dbReference>
<evidence type="ECO:0000313" key="16">
    <source>
        <dbReference type="Proteomes" id="UP000324104"/>
    </source>
</evidence>
<protein>
    <recommendedName>
        <fullName evidence="3">histidine kinase</fullName>
        <ecNumber evidence="3">2.7.13.3</ecNumber>
    </recommendedName>
</protein>
<dbReference type="GO" id="GO:0030295">
    <property type="term" value="F:protein kinase activator activity"/>
    <property type="evidence" value="ECO:0007669"/>
    <property type="project" value="TreeGrafter"/>
</dbReference>
<evidence type="ECO:0000256" key="1">
    <source>
        <dbReference type="ARBA" id="ARBA00000085"/>
    </source>
</evidence>
<dbReference type="GO" id="GO:0005524">
    <property type="term" value="F:ATP binding"/>
    <property type="evidence" value="ECO:0007669"/>
    <property type="project" value="UniProtKB-KW"/>
</dbReference>
<evidence type="ECO:0000256" key="12">
    <source>
        <dbReference type="SAM" id="MobiDB-lite"/>
    </source>
</evidence>
<dbReference type="RefSeq" id="WP_149082685.1">
    <property type="nucleotide sequence ID" value="NZ_VTAW01000030.1"/>
</dbReference>
<dbReference type="GO" id="GO:0000156">
    <property type="term" value="F:phosphorelay response regulator activity"/>
    <property type="evidence" value="ECO:0007669"/>
    <property type="project" value="TreeGrafter"/>
</dbReference>
<gene>
    <name evidence="15" type="ORF">FYC77_16975</name>
</gene>
<dbReference type="Proteomes" id="UP000324104">
    <property type="component" value="Unassembled WGS sequence"/>
</dbReference>
<reference evidence="15 16" key="1">
    <citation type="submission" date="2019-08" db="EMBL/GenBank/DDBJ databases">
        <title>Archaea genome.</title>
        <authorList>
            <person name="Kajale S."/>
            <person name="Shouche Y."/>
            <person name="Deshpande N."/>
            <person name="Sharma A."/>
        </authorList>
    </citation>
    <scope>NUCLEOTIDE SEQUENCE [LARGE SCALE GENOMIC DNA]</scope>
    <source>
        <strain evidence="15 16">ESP3B_9</strain>
    </source>
</reference>
<evidence type="ECO:0000256" key="11">
    <source>
        <dbReference type="ARBA" id="ARBA00023136"/>
    </source>
</evidence>
<evidence type="ECO:0000256" key="9">
    <source>
        <dbReference type="ARBA" id="ARBA00022989"/>
    </source>
</evidence>
<comment type="subcellular location">
    <subcellularLocation>
        <location evidence="2">Membrane</location>
        <topology evidence="2">Multi-pass membrane protein</topology>
    </subcellularLocation>
</comment>
<dbReference type="SMART" id="SM00387">
    <property type="entry name" value="HATPase_c"/>
    <property type="match status" value="1"/>
</dbReference>
<feature type="domain" description="PAS" evidence="14">
    <location>
        <begin position="146"/>
        <end position="216"/>
    </location>
</feature>
<keyword evidence="6" id="KW-0547">Nucleotide-binding</keyword>
<evidence type="ECO:0000259" key="13">
    <source>
        <dbReference type="PROSITE" id="PS50109"/>
    </source>
</evidence>
<keyword evidence="7" id="KW-0418">Kinase</keyword>
<dbReference type="InterPro" id="IPR036890">
    <property type="entry name" value="HATPase_C_sf"/>
</dbReference>
<dbReference type="NCBIfam" id="TIGR00229">
    <property type="entry name" value="sensory_box"/>
    <property type="match status" value="2"/>
</dbReference>
<proteinExistence type="predicted"/>
<dbReference type="Pfam" id="PF08448">
    <property type="entry name" value="PAS_4"/>
    <property type="match status" value="1"/>
</dbReference>
<dbReference type="GO" id="GO:0007234">
    <property type="term" value="P:osmosensory signaling via phosphorelay pathway"/>
    <property type="evidence" value="ECO:0007669"/>
    <property type="project" value="TreeGrafter"/>
</dbReference>
<dbReference type="InterPro" id="IPR050351">
    <property type="entry name" value="BphY/WalK/GraS-like"/>
</dbReference>
<evidence type="ECO:0000256" key="5">
    <source>
        <dbReference type="ARBA" id="ARBA00022692"/>
    </source>
</evidence>
<keyword evidence="8" id="KW-0067">ATP-binding</keyword>
<evidence type="ECO:0000313" key="15">
    <source>
        <dbReference type="EMBL" id="TYT60758.1"/>
    </source>
</evidence>
<dbReference type="InterPro" id="IPR003594">
    <property type="entry name" value="HATPase_dom"/>
</dbReference>
<keyword evidence="10" id="KW-0902">Two-component regulatory system</keyword>
<dbReference type="AlphaFoldDB" id="A0A5D5AG14"/>
<evidence type="ECO:0000256" key="8">
    <source>
        <dbReference type="ARBA" id="ARBA00022840"/>
    </source>
</evidence>
<keyword evidence="4" id="KW-0808">Transferase</keyword>
<dbReference type="InterPro" id="IPR013656">
    <property type="entry name" value="PAS_4"/>
</dbReference>
<dbReference type="GO" id="GO:0016020">
    <property type="term" value="C:membrane"/>
    <property type="evidence" value="ECO:0007669"/>
    <property type="project" value="UniProtKB-SubCell"/>
</dbReference>